<protein>
    <submittedName>
        <fullName evidence="1">Uncharacterized protein</fullName>
    </submittedName>
</protein>
<dbReference type="AlphaFoldDB" id="A0A6J4H4X4"/>
<dbReference type="EMBL" id="CADCTG010000033">
    <property type="protein sequence ID" value="CAA9215083.1"/>
    <property type="molecule type" value="Genomic_DNA"/>
</dbReference>
<dbReference type="PROSITE" id="PS51257">
    <property type="entry name" value="PROKAR_LIPOPROTEIN"/>
    <property type="match status" value="1"/>
</dbReference>
<accession>A0A6J4H4X4</accession>
<organism evidence="1">
    <name type="scientific">uncultured Acetobacteraceae bacterium</name>
    <dbReference type="NCBI Taxonomy" id="169975"/>
    <lineage>
        <taxon>Bacteria</taxon>
        <taxon>Pseudomonadati</taxon>
        <taxon>Pseudomonadota</taxon>
        <taxon>Alphaproteobacteria</taxon>
        <taxon>Acetobacterales</taxon>
        <taxon>Acetobacteraceae</taxon>
        <taxon>environmental samples</taxon>
    </lineage>
</organism>
<evidence type="ECO:0000313" key="1">
    <source>
        <dbReference type="EMBL" id="CAA9215083.1"/>
    </source>
</evidence>
<proteinExistence type="predicted"/>
<gene>
    <name evidence="1" type="ORF">AVDCRST_MAG08-315</name>
</gene>
<name>A0A6J4H4X4_9PROT</name>
<feature type="non-terminal residue" evidence="1">
    <location>
        <position position="28"/>
    </location>
</feature>
<reference evidence="1" key="1">
    <citation type="submission" date="2020-02" db="EMBL/GenBank/DDBJ databases">
        <authorList>
            <person name="Meier V. D."/>
        </authorList>
    </citation>
    <scope>NUCLEOTIDE SEQUENCE</scope>
    <source>
        <strain evidence="1">AVDCRST_MAG08</strain>
    </source>
</reference>
<sequence>MMRALARPAAVAALLGACASESPPAATA</sequence>